<evidence type="ECO:0000256" key="3">
    <source>
        <dbReference type="ARBA" id="ARBA00023172"/>
    </source>
</evidence>
<evidence type="ECO:0000256" key="1">
    <source>
        <dbReference type="ARBA" id="ARBA00022908"/>
    </source>
</evidence>
<reference evidence="6" key="1">
    <citation type="journal article" date="2015" name="Nature">
        <title>Complex archaea that bridge the gap between prokaryotes and eukaryotes.</title>
        <authorList>
            <person name="Spang A."/>
            <person name="Saw J.H."/>
            <person name="Jorgensen S.L."/>
            <person name="Zaremba-Niedzwiedzka K."/>
            <person name="Martijn J."/>
            <person name="Lind A.E."/>
            <person name="van Eijk R."/>
            <person name="Schleper C."/>
            <person name="Guy L."/>
            <person name="Ettema T.J."/>
        </authorList>
    </citation>
    <scope>NUCLEOTIDE SEQUENCE</scope>
</reference>
<dbReference type="Pfam" id="PF00589">
    <property type="entry name" value="Phage_integrase"/>
    <property type="match status" value="1"/>
</dbReference>
<dbReference type="InterPro" id="IPR050090">
    <property type="entry name" value="Tyrosine_recombinase_XerCD"/>
</dbReference>
<evidence type="ECO:0000259" key="4">
    <source>
        <dbReference type="PROSITE" id="PS51898"/>
    </source>
</evidence>
<dbReference type="GO" id="GO:0006310">
    <property type="term" value="P:DNA recombination"/>
    <property type="evidence" value="ECO:0007669"/>
    <property type="project" value="UniProtKB-KW"/>
</dbReference>
<dbReference type="InterPro" id="IPR004107">
    <property type="entry name" value="Integrase_SAM-like_N"/>
</dbReference>
<dbReference type="PANTHER" id="PTHR30349:SF41">
    <property type="entry name" value="INTEGRASE_RECOMBINASE PROTEIN MJ0367-RELATED"/>
    <property type="match status" value="1"/>
</dbReference>
<organism evidence="6">
    <name type="scientific">marine sediment metagenome</name>
    <dbReference type="NCBI Taxonomy" id="412755"/>
    <lineage>
        <taxon>unclassified sequences</taxon>
        <taxon>metagenomes</taxon>
        <taxon>ecological metagenomes</taxon>
    </lineage>
</organism>
<dbReference type="InterPro" id="IPR011010">
    <property type="entry name" value="DNA_brk_join_enz"/>
</dbReference>
<dbReference type="AlphaFoldDB" id="A0A0F9II80"/>
<evidence type="ECO:0008006" key="7">
    <source>
        <dbReference type="Google" id="ProtNLM"/>
    </source>
</evidence>
<keyword evidence="2" id="KW-0238">DNA-binding</keyword>
<dbReference type="PROSITE" id="PS51900">
    <property type="entry name" value="CB"/>
    <property type="match status" value="1"/>
</dbReference>
<dbReference type="EMBL" id="LAZR01012358">
    <property type="protein sequence ID" value="KKM27242.1"/>
    <property type="molecule type" value="Genomic_DNA"/>
</dbReference>
<proteinExistence type="predicted"/>
<dbReference type="PROSITE" id="PS51898">
    <property type="entry name" value="TYR_RECOMBINASE"/>
    <property type="match status" value="1"/>
</dbReference>
<dbReference type="InterPro" id="IPR044068">
    <property type="entry name" value="CB"/>
</dbReference>
<accession>A0A0F9II80</accession>
<feature type="domain" description="Core-binding (CB)" evidence="5">
    <location>
        <begin position="18"/>
        <end position="113"/>
    </location>
</feature>
<dbReference type="Gene3D" id="1.10.443.10">
    <property type="entry name" value="Intergrase catalytic core"/>
    <property type="match status" value="1"/>
</dbReference>
<dbReference type="Pfam" id="PF13495">
    <property type="entry name" value="Phage_int_SAM_4"/>
    <property type="match status" value="1"/>
</dbReference>
<feature type="domain" description="Tyr recombinase" evidence="4">
    <location>
        <begin position="134"/>
        <end position="317"/>
    </location>
</feature>
<name>A0A0F9II80_9ZZZZ</name>
<dbReference type="SUPFAM" id="SSF56349">
    <property type="entry name" value="DNA breaking-rejoining enzymes"/>
    <property type="match status" value="1"/>
</dbReference>
<protein>
    <recommendedName>
        <fullName evidence="7">Tyr recombinase domain-containing protein</fullName>
    </recommendedName>
</protein>
<gene>
    <name evidence="6" type="ORF">LCGC14_1576700</name>
</gene>
<keyword evidence="1" id="KW-0229">DNA integration</keyword>
<dbReference type="InterPro" id="IPR013762">
    <property type="entry name" value="Integrase-like_cat_sf"/>
</dbReference>
<sequence>MVEERAREILATLTPTSFSLAELVTRFCSRRPLAAKTREYYTSILGKFAWYAQTKGWPEPGGITRQHVRDFLSYVATESDRWPEAPRTANRPASQATVHHYGKVVKSFFNWIEQEEYVDANPTSRLRLGSPGYREVEPYSDDEVRAFLAVCEADVGTGFRYLGIRNRAMICLFVATGLRLEELAGISVSRLDTRLQQLAVTGKGGKDRVVPVNGEARKAVRAYLAVRPAAGDALWQTGAGVPMSTDGIKIMISRLKRRAGVEGGGGAHRFRHYFATRYLEAGGDINSLRLLLGHSTLNMVLKYARFANVQRALAEHVYFNPLDLLVHGPRAGGPWRR</sequence>
<dbReference type="Gene3D" id="1.10.150.130">
    <property type="match status" value="1"/>
</dbReference>
<evidence type="ECO:0000313" key="6">
    <source>
        <dbReference type="EMBL" id="KKM27242.1"/>
    </source>
</evidence>
<dbReference type="InterPro" id="IPR002104">
    <property type="entry name" value="Integrase_catalytic"/>
</dbReference>
<keyword evidence="3" id="KW-0233">DNA recombination</keyword>
<dbReference type="GO" id="GO:0015074">
    <property type="term" value="P:DNA integration"/>
    <property type="evidence" value="ECO:0007669"/>
    <property type="project" value="UniProtKB-KW"/>
</dbReference>
<comment type="caution">
    <text evidence="6">The sequence shown here is derived from an EMBL/GenBank/DDBJ whole genome shotgun (WGS) entry which is preliminary data.</text>
</comment>
<evidence type="ECO:0000259" key="5">
    <source>
        <dbReference type="PROSITE" id="PS51900"/>
    </source>
</evidence>
<dbReference type="PANTHER" id="PTHR30349">
    <property type="entry name" value="PHAGE INTEGRASE-RELATED"/>
    <property type="match status" value="1"/>
</dbReference>
<evidence type="ECO:0000256" key="2">
    <source>
        <dbReference type="ARBA" id="ARBA00023125"/>
    </source>
</evidence>
<dbReference type="GO" id="GO:0003677">
    <property type="term" value="F:DNA binding"/>
    <property type="evidence" value="ECO:0007669"/>
    <property type="project" value="UniProtKB-KW"/>
</dbReference>
<dbReference type="InterPro" id="IPR010998">
    <property type="entry name" value="Integrase_recombinase_N"/>
</dbReference>